<sequence length="414" mass="45414">MKLKPIILGVLAMAAISSCSKNSADLAQGPWLGVLVLDSTEVGMEVPFNMNVIKHDDGTTTIDIINADEKISATEVTFMGDTLIMKFPVFSSEIYATVGAETLNGFYYPKGKENGTFYKFYATKGVTDRFPNATEAPTANIQGRWDVMENLGTPDSTYMVGEFKQDGAKVTGTWLNTGGDMRYLEGKISGNKLMLSAVDGAHTIIMTGEVTADGKIENGKFMGSPKWKSVWTATKNENANLPSVESLIHLKKGPKIFEFACVNLSGDTIRLSDEQFKGKVVIVTASGSWCPNCMDENRFYGELYNKYKDKGLEIVALCFENKDLASSKKGMERFAEQTGASYTFLYAGPRGKETKDKVLYNLEGQVAFPTSIFINRKGEIVKLHTGFSGPGTGDHYTKLVEETTAFVEKLLSEK</sequence>
<evidence type="ECO:0000313" key="3">
    <source>
        <dbReference type="EMBL" id="SDC13439.1"/>
    </source>
</evidence>
<gene>
    <name evidence="3" type="ORF">SAMN05216323_101837</name>
</gene>
<dbReference type="PROSITE" id="PS51257">
    <property type="entry name" value="PROKAR_LIPOPROTEIN"/>
    <property type="match status" value="1"/>
</dbReference>
<dbReference type="Pfam" id="PF08534">
    <property type="entry name" value="Redoxin"/>
    <property type="match status" value="1"/>
</dbReference>
<feature type="chain" id="PRO_5011780841" evidence="1">
    <location>
        <begin position="24"/>
        <end position="414"/>
    </location>
</feature>
<dbReference type="InterPro" id="IPR013740">
    <property type="entry name" value="Redoxin"/>
</dbReference>
<keyword evidence="1" id="KW-0732">Signal</keyword>
<reference evidence="3 4" key="1">
    <citation type="submission" date="2016-09" db="EMBL/GenBank/DDBJ databases">
        <authorList>
            <person name="Capua I."/>
            <person name="De Benedictis P."/>
            <person name="Joannis T."/>
            <person name="Lombin L.H."/>
            <person name="Cattoli G."/>
        </authorList>
    </citation>
    <scope>NUCLEOTIDE SEQUENCE [LARGE SCALE GENOMIC DNA]</scope>
    <source>
        <strain evidence="3 4">A7P-90m</strain>
    </source>
</reference>
<dbReference type="InterPro" id="IPR036249">
    <property type="entry name" value="Thioredoxin-like_sf"/>
</dbReference>
<dbReference type="InterPro" id="IPR013766">
    <property type="entry name" value="Thioredoxin_domain"/>
</dbReference>
<evidence type="ECO:0000256" key="1">
    <source>
        <dbReference type="SAM" id="SignalP"/>
    </source>
</evidence>
<dbReference type="STRING" id="1640674.SAMN05216323_101837"/>
<dbReference type="Proteomes" id="UP000199452">
    <property type="component" value="Unassembled WGS sequence"/>
</dbReference>
<dbReference type="PROSITE" id="PS51352">
    <property type="entry name" value="THIOREDOXIN_2"/>
    <property type="match status" value="1"/>
</dbReference>
<dbReference type="EMBL" id="FMYP01000018">
    <property type="protein sequence ID" value="SDC13439.1"/>
    <property type="molecule type" value="Genomic_DNA"/>
</dbReference>
<proteinExistence type="predicted"/>
<name>A0A1G6J4A1_9BACT</name>
<dbReference type="GO" id="GO:0016491">
    <property type="term" value="F:oxidoreductase activity"/>
    <property type="evidence" value="ECO:0007669"/>
    <property type="project" value="InterPro"/>
</dbReference>
<dbReference type="Gene3D" id="3.40.30.10">
    <property type="entry name" value="Glutaredoxin"/>
    <property type="match status" value="1"/>
</dbReference>
<organism evidence="3 4">
    <name type="scientific">Williamwhitmania taraxaci</name>
    <dbReference type="NCBI Taxonomy" id="1640674"/>
    <lineage>
        <taxon>Bacteria</taxon>
        <taxon>Pseudomonadati</taxon>
        <taxon>Bacteroidota</taxon>
        <taxon>Bacteroidia</taxon>
        <taxon>Bacteroidales</taxon>
        <taxon>Williamwhitmaniaceae</taxon>
        <taxon>Williamwhitmania</taxon>
    </lineage>
</organism>
<evidence type="ECO:0000259" key="2">
    <source>
        <dbReference type="PROSITE" id="PS51352"/>
    </source>
</evidence>
<feature type="signal peptide" evidence="1">
    <location>
        <begin position="1"/>
        <end position="23"/>
    </location>
</feature>
<protein>
    <submittedName>
        <fullName evidence="3">Peroxiredoxin</fullName>
    </submittedName>
</protein>
<evidence type="ECO:0000313" key="4">
    <source>
        <dbReference type="Proteomes" id="UP000199452"/>
    </source>
</evidence>
<accession>A0A1G6J4A1</accession>
<feature type="domain" description="Thioredoxin" evidence="2">
    <location>
        <begin position="250"/>
        <end position="405"/>
    </location>
</feature>
<dbReference type="AlphaFoldDB" id="A0A1G6J4A1"/>
<dbReference type="PANTHER" id="PTHR42852:SF13">
    <property type="entry name" value="PROTEIN DIPZ"/>
    <property type="match status" value="1"/>
</dbReference>
<dbReference type="RefSeq" id="WP_092437197.1">
    <property type="nucleotide sequence ID" value="NZ_FMYP01000018.1"/>
</dbReference>
<keyword evidence="4" id="KW-1185">Reference proteome</keyword>
<dbReference type="CDD" id="cd02966">
    <property type="entry name" value="TlpA_like_family"/>
    <property type="match status" value="1"/>
</dbReference>
<dbReference type="OrthoDB" id="616241at2"/>
<dbReference type="InterPro" id="IPR050553">
    <property type="entry name" value="Thioredoxin_ResA/DsbE_sf"/>
</dbReference>
<dbReference type="SUPFAM" id="SSF52833">
    <property type="entry name" value="Thioredoxin-like"/>
    <property type="match status" value="1"/>
</dbReference>
<dbReference type="PANTHER" id="PTHR42852">
    <property type="entry name" value="THIOL:DISULFIDE INTERCHANGE PROTEIN DSBE"/>
    <property type="match status" value="1"/>
</dbReference>